<accession>A0ABV3ZMQ2</accession>
<dbReference type="InterPro" id="IPR000531">
    <property type="entry name" value="Beta-barrel_TonB"/>
</dbReference>
<evidence type="ECO:0000256" key="10">
    <source>
        <dbReference type="PROSITE-ProRule" id="PRU01360"/>
    </source>
</evidence>
<comment type="similarity">
    <text evidence="10 11">Belongs to the TonB-dependent receptor family.</text>
</comment>
<dbReference type="SUPFAM" id="SSF56935">
    <property type="entry name" value="Porins"/>
    <property type="match status" value="1"/>
</dbReference>
<evidence type="ECO:0000256" key="1">
    <source>
        <dbReference type="ARBA" id="ARBA00004571"/>
    </source>
</evidence>
<feature type="domain" description="TonB-dependent receptor plug" evidence="14">
    <location>
        <begin position="42"/>
        <end position="151"/>
    </location>
</feature>
<dbReference type="PROSITE" id="PS52016">
    <property type="entry name" value="TONB_DEPENDENT_REC_3"/>
    <property type="match status" value="1"/>
</dbReference>
<keyword evidence="15" id="KW-0675">Receptor</keyword>
<dbReference type="Gene3D" id="2.170.130.10">
    <property type="entry name" value="TonB-dependent receptor, plug domain"/>
    <property type="match status" value="1"/>
</dbReference>
<evidence type="ECO:0000256" key="4">
    <source>
        <dbReference type="ARBA" id="ARBA00022692"/>
    </source>
</evidence>
<keyword evidence="9 10" id="KW-0998">Cell outer membrane</keyword>
<evidence type="ECO:0000256" key="3">
    <source>
        <dbReference type="ARBA" id="ARBA00022452"/>
    </source>
</evidence>
<feature type="signal peptide" evidence="12">
    <location>
        <begin position="1"/>
        <end position="19"/>
    </location>
</feature>
<evidence type="ECO:0000256" key="7">
    <source>
        <dbReference type="ARBA" id="ARBA00023077"/>
    </source>
</evidence>
<comment type="caution">
    <text evidence="15">The sequence shown here is derived from an EMBL/GenBank/DDBJ whole genome shotgun (WGS) entry which is preliminary data.</text>
</comment>
<dbReference type="CDD" id="cd01347">
    <property type="entry name" value="ligand_gated_channel"/>
    <property type="match status" value="1"/>
</dbReference>
<gene>
    <name evidence="15" type="ORF">QTN47_26895</name>
</gene>
<dbReference type="Proteomes" id="UP001560573">
    <property type="component" value="Unassembled WGS sequence"/>
</dbReference>
<evidence type="ECO:0000256" key="2">
    <source>
        <dbReference type="ARBA" id="ARBA00022448"/>
    </source>
</evidence>
<keyword evidence="3 10" id="KW-1134">Transmembrane beta strand</keyword>
<evidence type="ECO:0000313" key="16">
    <source>
        <dbReference type="Proteomes" id="UP001560573"/>
    </source>
</evidence>
<evidence type="ECO:0000259" key="14">
    <source>
        <dbReference type="Pfam" id="PF07715"/>
    </source>
</evidence>
<evidence type="ECO:0000256" key="9">
    <source>
        <dbReference type="ARBA" id="ARBA00023237"/>
    </source>
</evidence>
<name>A0ABV3ZMQ2_9BACT</name>
<keyword evidence="16" id="KW-1185">Reference proteome</keyword>
<organism evidence="15 16">
    <name type="scientific">Danxiaibacter flavus</name>
    <dbReference type="NCBI Taxonomy" id="3049108"/>
    <lineage>
        <taxon>Bacteria</taxon>
        <taxon>Pseudomonadati</taxon>
        <taxon>Bacteroidota</taxon>
        <taxon>Chitinophagia</taxon>
        <taxon>Chitinophagales</taxon>
        <taxon>Chitinophagaceae</taxon>
        <taxon>Danxiaibacter</taxon>
    </lineage>
</organism>
<dbReference type="InterPro" id="IPR036942">
    <property type="entry name" value="Beta-barrel_TonB_sf"/>
</dbReference>
<keyword evidence="6" id="KW-0406">Ion transport</keyword>
<dbReference type="Pfam" id="PF00593">
    <property type="entry name" value="TonB_dep_Rec_b-barrel"/>
    <property type="match status" value="1"/>
</dbReference>
<dbReference type="InterPro" id="IPR039426">
    <property type="entry name" value="TonB-dep_rcpt-like"/>
</dbReference>
<dbReference type="Gene3D" id="2.40.170.20">
    <property type="entry name" value="TonB-dependent receptor, beta-barrel domain"/>
    <property type="match status" value="1"/>
</dbReference>
<evidence type="ECO:0000256" key="12">
    <source>
        <dbReference type="SAM" id="SignalP"/>
    </source>
</evidence>
<keyword evidence="2 10" id="KW-0813">Transport</keyword>
<evidence type="ECO:0000256" key="5">
    <source>
        <dbReference type="ARBA" id="ARBA00022729"/>
    </source>
</evidence>
<dbReference type="InterPro" id="IPR037066">
    <property type="entry name" value="Plug_dom_sf"/>
</dbReference>
<dbReference type="EMBL" id="JAULBC010000014">
    <property type="protein sequence ID" value="MEX6691166.1"/>
    <property type="molecule type" value="Genomic_DNA"/>
</dbReference>
<comment type="subcellular location">
    <subcellularLocation>
        <location evidence="1 10">Cell outer membrane</location>
        <topology evidence="1 10">Multi-pass membrane protein</topology>
    </subcellularLocation>
</comment>
<feature type="chain" id="PRO_5046515026" evidence="12">
    <location>
        <begin position="20"/>
        <end position="643"/>
    </location>
</feature>
<dbReference type="InterPro" id="IPR012910">
    <property type="entry name" value="Plug_dom"/>
</dbReference>
<feature type="domain" description="TonB-dependent receptor-like beta-barrel" evidence="13">
    <location>
        <begin position="255"/>
        <end position="617"/>
    </location>
</feature>
<keyword evidence="7 11" id="KW-0798">TonB box</keyword>
<evidence type="ECO:0000256" key="6">
    <source>
        <dbReference type="ARBA" id="ARBA00023065"/>
    </source>
</evidence>
<sequence length="643" mass="71680">MKKIALSVTALMTTLTLWAQKDSATNALDEVVVTATKSPKKLSETGKVLTVISHEQLERSAGKDIAQVLNEQTGIVVNGATSNPGKDKSIYMRGAKSDYTLILIDGIPLYDPSGLSSNFDIRTIPIENIERVEILKGSQSTLYGADAIAGVINIITKRKGNKEVGAFATASYGSFNTFKGNAGVNGSTKTLDYNVAYTYYDTKGISEAKDPNGTGTFDKDGYKQHGVLANLGFKVNDHWKITPFLRYNTYNGKLDAGAYTDDRDYTYKSKSLQTGVRSELTFGKSRFTLNYSYNTIKRDYLNDSGYVPPYSDQYYSGGYKGTDQFAEIVYSTELAKGLQLVSGVDYRTSNTSQSNTYIGSWGQDVSKISKDSAMQHQFNAYASLLYTGKVFHAEAGARYNNNSIYGTKWTYNFNPFVFLNKEVKIFANISSAFKTPTLYQLYAPMYGNSSLKAESAVTYEGGVQYFQPEQKFNIRGVIYKRDVNNVIAFTNRYVNQDEQHNWGVEIEPTINFTENLQLVLQYAHTKGKLNTQLNGKDSSSSTLLRVPEDTYSMALNYRASKKLFLSMNIQTFGARKDLDFSTYPSTLVNLEAYTLWSAYGEYKFNKHVKVFADFKNITNTDYVEVLGYSTQPASVQAGLTVTF</sequence>
<protein>
    <submittedName>
        <fullName evidence="15">TonB-dependent receptor</fullName>
    </submittedName>
</protein>
<keyword evidence="5 12" id="KW-0732">Signal</keyword>
<dbReference type="PANTHER" id="PTHR30069">
    <property type="entry name" value="TONB-DEPENDENT OUTER MEMBRANE RECEPTOR"/>
    <property type="match status" value="1"/>
</dbReference>
<dbReference type="Pfam" id="PF07715">
    <property type="entry name" value="Plug"/>
    <property type="match status" value="1"/>
</dbReference>
<keyword evidence="4 10" id="KW-0812">Transmembrane</keyword>
<dbReference type="PANTHER" id="PTHR30069:SF53">
    <property type="entry name" value="COLICIN I RECEPTOR-RELATED"/>
    <property type="match status" value="1"/>
</dbReference>
<evidence type="ECO:0000259" key="13">
    <source>
        <dbReference type="Pfam" id="PF00593"/>
    </source>
</evidence>
<reference evidence="15 16" key="1">
    <citation type="submission" date="2023-07" db="EMBL/GenBank/DDBJ databases">
        <authorList>
            <person name="Lian W.-H."/>
        </authorList>
    </citation>
    <scope>NUCLEOTIDE SEQUENCE [LARGE SCALE GENOMIC DNA]</scope>
    <source>
        <strain evidence="15 16">SYSU DXS3180</strain>
    </source>
</reference>
<proteinExistence type="inferred from homology"/>
<evidence type="ECO:0000313" key="15">
    <source>
        <dbReference type="EMBL" id="MEX6691166.1"/>
    </source>
</evidence>
<evidence type="ECO:0000256" key="8">
    <source>
        <dbReference type="ARBA" id="ARBA00023136"/>
    </source>
</evidence>
<dbReference type="RefSeq" id="WP_369332582.1">
    <property type="nucleotide sequence ID" value="NZ_JAULBC010000014.1"/>
</dbReference>
<evidence type="ECO:0000256" key="11">
    <source>
        <dbReference type="RuleBase" id="RU003357"/>
    </source>
</evidence>
<keyword evidence="8 10" id="KW-0472">Membrane</keyword>